<dbReference type="SUPFAM" id="SSF50729">
    <property type="entry name" value="PH domain-like"/>
    <property type="match status" value="1"/>
</dbReference>
<feature type="compositionally biased region" description="Basic and acidic residues" evidence="6">
    <location>
        <begin position="1289"/>
        <end position="1302"/>
    </location>
</feature>
<dbReference type="Pfam" id="PF00640">
    <property type="entry name" value="PID"/>
    <property type="match status" value="1"/>
</dbReference>
<dbReference type="CDD" id="cd01215">
    <property type="entry name" value="PTB_Dab"/>
    <property type="match status" value="1"/>
</dbReference>
<gene>
    <name evidence="8" type="ORF">CHIRRI_LOCUS3989</name>
</gene>
<keyword evidence="9" id="KW-1185">Reference proteome</keyword>
<evidence type="ECO:0000259" key="7">
    <source>
        <dbReference type="SMART" id="SM00462"/>
    </source>
</evidence>
<dbReference type="PANTHER" id="PTHR47695:SF3">
    <property type="entry name" value="PID DOMAIN-CONTAINING PROTEIN"/>
    <property type="match status" value="1"/>
</dbReference>
<feature type="region of interest" description="Disordered" evidence="6">
    <location>
        <begin position="1104"/>
        <end position="1133"/>
    </location>
</feature>
<dbReference type="PANTHER" id="PTHR47695">
    <property type="entry name" value="PID DOMAIN-CONTAINING PROTEIN"/>
    <property type="match status" value="1"/>
</dbReference>
<keyword evidence="2" id="KW-0217">Developmental protein</keyword>
<feature type="compositionally biased region" description="Polar residues" evidence="6">
    <location>
        <begin position="1023"/>
        <end position="1033"/>
    </location>
</feature>
<feature type="compositionally biased region" description="Basic and acidic residues" evidence="6">
    <location>
        <begin position="1372"/>
        <end position="1396"/>
    </location>
</feature>
<feature type="compositionally biased region" description="Basic and acidic residues" evidence="6">
    <location>
        <begin position="1839"/>
        <end position="1852"/>
    </location>
</feature>
<organism evidence="8 9">
    <name type="scientific">Chironomus riparius</name>
    <dbReference type="NCBI Taxonomy" id="315576"/>
    <lineage>
        <taxon>Eukaryota</taxon>
        <taxon>Metazoa</taxon>
        <taxon>Ecdysozoa</taxon>
        <taxon>Arthropoda</taxon>
        <taxon>Hexapoda</taxon>
        <taxon>Insecta</taxon>
        <taxon>Pterygota</taxon>
        <taxon>Neoptera</taxon>
        <taxon>Endopterygota</taxon>
        <taxon>Diptera</taxon>
        <taxon>Nematocera</taxon>
        <taxon>Chironomoidea</taxon>
        <taxon>Chironomidae</taxon>
        <taxon>Chironominae</taxon>
        <taxon>Chironomus</taxon>
    </lineage>
</organism>
<dbReference type="EMBL" id="OU895877">
    <property type="protein sequence ID" value="CAH1715674.1"/>
    <property type="molecule type" value="Genomic_DNA"/>
</dbReference>
<evidence type="ECO:0000256" key="6">
    <source>
        <dbReference type="SAM" id="MobiDB-lite"/>
    </source>
</evidence>
<feature type="compositionally biased region" description="Basic and acidic residues" evidence="6">
    <location>
        <begin position="1261"/>
        <end position="1280"/>
    </location>
</feature>
<feature type="compositionally biased region" description="Polar residues" evidence="6">
    <location>
        <begin position="1729"/>
        <end position="1748"/>
    </location>
</feature>
<feature type="compositionally biased region" description="Polar residues" evidence="6">
    <location>
        <begin position="263"/>
        <end position="272"/>
    </location>
</feature>
<feature type="region of interest" description="Disordered" evidence="6">
    <location>
        <begin position="1820"/>
        <end position="1865"/>
    </location>
</feature>
<keyword evidence="4" id="KW-0597">Phosphoprotein</keyword>
<feature type="region of interest" description="Disordered" evidence="6">
    <location>
        <begin position="1151"/>
        <end position="1480"/>
    </location>
</feature>
<dbReference type="InterPro" id="IPR048561">
    <property type="entry name" value="Dab_PTB"/>
</dbReference>
<feature type="compositionally biased region" description="Low complexity" evidence="6">
    <location>
        <begin position="243"/>
        <end position="255"/>
    </location>
</feature>
<feature type="region of interest" description="Disordered" evidence="6">
    <location>
        <begin position="1495"/>
        <end position="1748"/>
    </location>
</feature>
<keyword evidence="5" id="KW-0221">Differentiation</keyword>
<evidence type="ECO:0000256" key="5">
    <source>
        <dbReference type="ARBA" id="ARBA00022782"/>
    </source>
</evidence>
<keyword evidence="3" id="KW-0963">Cytoplasm</keyword>
<feature type="region of interest" description="Disordered" evidence="6">
    <location>
        <begin position="540"/>
        <end position="696"/>
    </location>
</feature>
<feature type="compositionally biased region" description="Basic and acidic residues" evidence="6">
    <location>
        <begin position="1645"/>
        <end position="1658"/>
    </location>
</feature>
<feature type="region of interest" description="Disordered" evidence="6">
    <location>
        <begin position="479"/>
        <end position="502"/>
    </location>
</feature>
<feature type="compositionally biased region" description="Polar residues" evidence="6">
    <location>
        <begin position="286"/>
        <end position="302"/>
    </location>
</feature>
<accession>A0A9P0IU00</accession>
<protein>
    <recommendedName>
        <fullName evidence="7">PID domain-containing protein</fullName>
    </recommendedName>
</protein>
<feature type="compositionally biased region" description="Basic and acidic residues" evidence="6">
    <location>
        <begin position="1712"/>
        <end position="1728"/>
    </location>
</feature>
<dbReference type="SMART" id="SM00462">
    <property type="entry name" value="PTB"/>
    <property type="match status" value="1"/>
</dbReference>
<feature type="region of interest" description="Disordered" evidence="6">
    <location>
        <begin position="1773"/>
        <end position="1793"/>
    </location>
</feature>
<dbReference type="GO" id="GO:0030154">
    <property type="term" value="P:cell differentiation"/>
    <property type="evidence" value="ECO:0007669"/>
    <property type="project" value="UniProtKB-KW"/>
</dbReference>
<feature type="compositionally biased region" description="Polar residues" evidence="6">
    <location>
        <begin position="479"/>
        <end position="491"/>
    </location>
</feature>
<reference evidence="8" key="2">
    <citation type="submission" date="2022-10" db="EMBL/GenBank/DDBJ databases">
        <authorList>
            <consortium name="ENA_rothamsted_submissions"/>
            <consortium name="culmorum"/>
            <person name="King R."/>
        </authorList>
    </citation>
    <scope>NUCLEOTIDE SEQUENCE</scope>
</reference>
<dbReference type="OrthoDB" id="2189254at2759"/>
<feature type="region of interest" description="Disordered" evidence="6">
    <location>
        <begin position="828"/>
        <end position="848"/>
    </location>
</feature>
<dbReference type="Proteomes" id="UP001153620">
    <property type="component" value="Chromosome 1"/>
</dbReference>
<feature type="compositionally biased region" description="Polar residues" evidence="6">
    <location>
        <begin position="1151"/>
        <end position="1166"/>
    </location>
</feature>
<feature type="region of interest" description="Disordered" evidence="6">
    <location>
        <begin position="1023"/>
        <end position="1056"/>
    </location>
</feature>
<proteinExistence type="predicted"/>
<evidence type="ECO:0000256" key="4">
    <source>
        <dbReference type="ARBA" id="ARBA00022553"/>
    </source>
</evidence>
<dbReference type="Gene3D" id="2.30.29.30">
    <property type="entry name" value="Pleckstrin-homology domain (PH domain)/Phosphotyrosine-binding domain (PTB)"/>
    <property type="match status" value="1"/>
</dbReference>
<sequence>MQTLRKKTSPLKYRNEPARFFGDGVVFKAKLIGILEVGEARGDRMCQEALQDLKIAIRAAGEHKQRITIHVTIEGLRLRDEKTGESLYHHPVHKISFIAQDMTDSRAFGYIFGSPDCGHRFFGIKTDKAASQVVLAMRDLFQCVFELKKKEIELAKQHIQNRITAHEHQQIKNSILEHKKTTSSLLSEARSTPKPEKSPETTANLVDLEQELSSIQRGITQMERITPNDDAPTKNVLDDDPFGDSFSTSFSSTPFNILPPPSTAKSRSQQQKQSEDDPMSDLIIGKTSSNSPLPQQNPQSSIDSWLQTTQTTSSSIFKDNSDTTKIDDGLSKITKTFDDNLDPLGTGKSKPYVDKKYFFQDLKNPPKKVLKDLSEHDSIFDAHFSPLKRPIGIQGFSLDSSLTTGNTSLVENSKIIDQFDDEDFSKINIDQLESSSTTTTKSISPNQKSIILPDTKISSISEDKPKIEDKLNDFKSFSTEAPTESWASPNYSDLRRQGSDGSVKNVFSVDSFSKKLPKPNIFGQRNVKRDSNGINMRRLQESDSLSENEPELPPRLPDSSTHEPPPLPPKNQKDSSSNEQIDRHRFNRVPVKQRESRYDYANKFNSNSSDSPPIPLPSRKINRTEISISSKSSKKSNNNDDDDYLTPNPSHDSFPTLPPPPPSKFRGPKKSDTDPKNLDAPTPPISARSDYTSNPSSIIPDITLSQLLTLGIDDLAHKLNVPPSKLNTMTLVELTTYLAEFIEKSKQTKAVNETPLESPVFKVNFDDAVFEAKFDDNFGEIQSQTTTQSSSFVANFDHFNQPPISVIPTADRYAVFREIIDQDIQQSFDGHHQESIESNNSNSMDEGQDSPFDFARGGFNNQFESPLDNQFKQSPITTQSSKIDNKITEALSGVKDRYAALRELRNIVLVEDLFDKSPKPPLASISDSNLSDDIADDNSSFNQQVFETAEVADNNSLENVPTYSISWADAEDNEGINSENTVENQIQLDDQPQKSNLFSTSNKDDLEIDEYMNKAISELSLDQRLSPNIQSKSSPHKVDEESNFSKQSSPLPVEQRKLSPSLNDMMASPNNVIQVHESKLDETLKADFESTNKNTSKENIIEDAIENNDNNNNIDDSREKTITPNDVKPVDASESWAVFEQDDTKVIQTDTMQGRSKQEQESNSSDGKPEWKIREKEYHKRWPKPPHTSSSSREASPWDDDPSDQRKRSHNVHPPPPHYHSTDRYARPPAPRRRMNSHEEEYDDDYERRRVRVAAKPPIHRSKEMLENENWYHNDQHWYPDEEDDEQERMERTPRPFDRNAYERSTYGPPYDKRDSRNYQGYDRRAYDKRSKYYRSYNRPEYDYEHPYDMPPPPPPTSRGKPRKEYDEYEGNFERGARETRSAREYFYDRDRRSFDSNESYDSGRMNRMNSGELHGSYESGRGDYRERYASQGRMSRRNQRSRGTIEDDSDEVPPRRPSGDTGSLQRPQGVRTKHSNIKLDDEVWGNAAKYWKRPASATAGDRMSGSGGLSGSDGERDKRHRRKTRQRSKEVELRSNYATIRYPGQEQRRKEYYDFEDDPNDEPVPSNASPRFQAMDSRDYYAKKKQQHATANVRTSTTPRSENKSFSEYVKPRYASPYEDSIGDENFDEEHRGQGKNQNFKKSTSKDIFIDESKEHFTGNNDVHQKRQTIVKRTEFSSEEQSTQPPVPQPSNKFAFDGFESDFTTSPKQQNDQKSEPPKFTFEEREFSSVSPNTAKNGNSQQKLRFNENVSVSKFDKNASSQQMFEDDFLQSWTPSEAPPTVGGTQMQSSLKKTAVKGNVVFTRQENIKKSDSVNIFARKSDEDPFENDDFFSGGDGGNEKPEEDPFHWDSKNNFANFDDNKNI</sequence>
<evidence type="ECO:0000313" key="9">
    <source>
        <dbReference type="Proteomes" id="UP001153620"/>
    </source>
</evidence>
<feature type="compositionally biased region" description="Basic and acidic residues" evidence="6">
    <location>
        <begin position="1338"/>
        <end position="1348"/>
    </location>
</feature>
<feature type="region of interest" description="Disordered" evidence="6">
    <location>
        <begin position="221"/>
        <end position="302"/>
    </location>
</feature>
<feature type="region of interest" description="Disordered" evidence="6">
    <location>
        <begin position="175"/>
        <end position="204"/>
    </location>
</feature>
<feature type="compositionally biased region" description="Polar residues" evidence="6">
    <location>
        <begin position="1589"/>
        <end position="1607"/>
    </location>
</feature>
<name>A0A9P0IU00_9DIPT</name>
<feature type="compositionally biased region" description="Basic and acidic residues" evidence="6">
    <location>
        <begin position="1311"/>
        <end position="1331"/>
    </location>
</feature>
<evidence type="ECO:0000313" key="8">
    <source>
        <dbReference type="EMBL" id="CAH1715674.1"/>
    </source>
</evidence>
<evidence type="ECO:0000256" key="3">
    <source>
        <dbReference type="ARBA" id="ARBA00022490"/>
    </source>
</evidence>
<feature type="domain" description="PID" evidence="7">
    <location>
        <begin position="22"/>
        <end position="154"/>
    </location>
</feature>
<dbReference type="InterPro" id="IPR006020">
    <property type="entry name" value="PTB/PI_dom"/>
</dbReference>
<evidence type="ECO:0000256" key="2">
    <source>
        <dbReference type="ARBA" id="ARBA00022473"/>
    </source>
</evidence>
<feature type="compositionally biased region" description="Basic and acidic residues" evidence="6">
    <location>
        <begin position="1167"/>
        <end position="1180"/>
    </location>
</feature>
<feature type="compositionally biased region" description="Polar residues" evidence="6">
    <location>
        <begin position="1784"/>
        <end position="1793"/>
    </location>
</feature>
<dbReference type="FunFam" id="2.30.29.30:FF:000262">
    <property type="entry name" value="Disabled, isoform F"/>
    <property type="match status" value="1"/>
</dbReference>
<reference evidence="8" key="1">
    <citation type="submission" date="2022-01" db="EMBL/GenBank/DDBJ databases">
        <authorList>
            <person name="King R."/>
        </authorList>
    </citation>
    <scope>NUCLEOTIDE SEQUENCE</scope>
</reference>
<dbReference type="GO" id="GO:0005737">
    <property type="term" value="C:cytoplasm"/>
    <property type="evidence" value="ECO:0007669"/>
    <property type="project" value="UniProtKB-SubCell"/>
</dbReference>
<feature type="compositionally biased region" description="Polar residues" evidence="6">
    <location>
        <begin position="836"/>
        <end position="845"/>
    </location>
</feature>
<comment type="subcellular location">
    <subcellularLocation>
        <location evidence="1">Cytoplasm</location>
    </subcellularLocation>
</comment>
<evidence type="ECO:0000256" key="1">
    <source>
        <dbReference type="ARBA" id="ARBA00004496"/>
    </source>
</evidence>
<dbReference type="InterPro" id="IPR011993">
    <property type="entry name" value="PH-like_dom_sf"/>
</dbReference>